<evidence type="ECO:0000313" key="2">
    <source>
        <dbReference type="Proteomes" id="UP000197024"/>
    </source>
</evidence>
<proteinExistence type="predicted"/>
<name>A0A1Z3LZY1_BREDI</name>
<accession>A0A1Z3LZY1</accession>
<protein>
    <submittedName>
        <fullName evidence="1">Uncharacterized protein</fullName>
    </submittedName>
</protein>
<dbReference type="RefSeq" id="WP_088411329.1">
    <property type="nucleotide sequence ID" value="NZ_CP021995.1"/>
</dbReference>
<organism evidence="1 2">
    <name type="scientific">Brevundimonas diminuta</name>
    <name type="common">Pseudomonas diminuta</name>
    <dbReference type="NCBI Taxonomy" id="293"/>
    <lineage>
        <taxon>Bacteria</taxon>
        <taxon>Pseudomonadati</taxon>
        <taxon>Pseudomonadota</taxon>
        <taxon>Alphaproteobacteria</taxon>
        <taxon>Caulobacterales</taxon>
        <taxon>Caulobacteraceae</taxon>
        <taxon>Brevundimonas</taxon>
    </lineage>
</organism>
<dbReference type="EMBL" id="CP021995">
    <property type="protein sequence ID" value="ASD27761.1"/>
    <property type="molecule type" value="Genomic_DNA"/>
</dbReference>
<sequence>MDGAVSGVIHVMSPTPKLCFATNSAISQAAVASVGRRRLAEAPGVSFAREAELHVEGGIPAAVVENGRLHRPEDLKRAAAQ</sequence>
<gene>
    <name evidence="1" type="ORF">CD943_13215</name>
</gene>
<dbReference type="AlphaFoldDB" id="A0A1Z3LZY1"/>
<reference evidence="1 2" key="1">
    <citation type="submission" date="2017-06" db="EMBL/GenBank/DDBJ databases">
        <title>Biodegradation of gentamicin by bacterial consortia AMQD4 in synthetic medium and raw gentamicin sewage.</title>
        <authorList>
            <person name="Chang H."/>
            <person name="Feng Y."/>
            <person name="Li Z."/>
            <person name="Xue J."/>
            <person name="Cheng D."/>
        </authorList>
    </citation>
    <scope>NUCLEOTIDE SEQUENCE [LARGE SCALE GENOMIC DNA]</scope>
    <source>
        <strain evidence="1 2">BZC3</strain>
    </source>
</reference>
<dbReference type="Proteomes" id="UP000197024">
    <property type="component" value="Chromosome"/>
</dbReference>
<reference evidence="1 2" key="2">
    <citation type="submission" date="2017-06" db="EMBL/GenBank/DDBJ databases">
        <authorList>
            <person name="Kim H.J."/>
            <person name="Triplett B.A."/>
        </authorList>
    </citation>
    <scope>NUCLEOTIDE SEQUENCE [LARGE SCALE GENOMIC DNA]</scope>
    <source>
        <strain evidence="1 2">BZC3</strain>
    </source>
</reference>
<evidence type="ECO:0000313" key="1">
    <source>
        <dbReference type="EMBL" id="ASD27761.1"/>
    </source>
</evidence>